<dbReference type="InterPro" id="IPR020781">
    <property type="entry name" value="ATPase_OSCP/d_CS"/>
</dbReference>
<dbReference type="PANTHER" id="PTHR11910">
    <property type="entry name" value="ATP SYNTHASE DELTA CHAIN"/>
    <property type="match status" value="1"/>
</dbReference>
<dbReference type="AlphaFoldDB" id="A0A1Z1XB84"/>
<dbReference type="PROSITE" id="PS00389">
    <property type="entry name" value="ATPASE_DELTA"/>
    <property type="match status" value="1"/>
</dbReference>
<protein>
    <submittedName>
        <fullName evidence="7">ATP synthase CF1 delta subunit</fullName>
    </submittedName>
</protein>
<dbReference type="GO" id="GO:0046933">
    <property type="term" value="F:proton-transporting ATP synthase activity, rotational mechanism"/>
    <property type="evidence" value="ECO:0007669"/>
    <property type="project" value="InterPro"/>
</dbReference>
<evidence type="ECO:0000313" key="7">
    <source>
        <dbReference type="EMBL" id="ARX96109.1"/>
    </source>
</evidence>
<reference evidence="7" key="1">
    <citation type="submission" date="2016-11" db="EMBL/GenBank/DDBJ databases">
        <title>Chloroplast genome of compsopogon caeruleus.</title>
        <authorList>
            <person name="Nan F."/>
        </authorList>
    </citation>
    <scope>NUCLEOTIDE SEQUENCE</scope>
</reference>
<keyword evidence="5" id="KW-0472">Membrane</keyword>
<keyword evidence="3" id="KW-0375">Hydrogen ion transport</keyword>
<dbReference type="GO" id="GO:0016020">
    <property type="term" value="C:membrane"/>
    <property type="evidence" value="ECO:0007669"/>
    <property type="project" value="UniProtKB-SubCell"/>
</dbReference>
<evidence type="ECO:0000256" key="6">
    <source>
        <dbReference type="ARBA" id="ARBA00023310"/>
    </source>
</evidence>
<dbReference type="InterPro" id="IPR000711">
    <property type="entry name" value="ATPase_OSCP/dsu"/>
</dbReference>
<keyword evidence="7" id="KW-0150">Chloroplast</keyword>
<sequence length="53" mass="5772">MKQMTGASEVKLKMSIKPELIGGFTIQIGSKIIDTSLQGQLKQIASYLECNSI</sequence>
<keyword evidence="7" id="KW-0934">Plastid</keyword>
<evidence type="ECO:0000256" key="4">
    <source>
        <dbReference type="ARBA" id="ARBA00023065"/>
    </source>
</evidence>
<evidence type="ECO:0000256" key="1">
    <source>
        <dbReference type="ARBA" id="ARBA00004370"/>
    </source>
</evidence>
<dbReference type="EMBL" id="KY083067">
    <property type="protein sequence ID" value="ARX96109.1"/>
    <property type="molecule type" value="Genomic_DNA"/>
</dbReference>
<dbReference type="GeneID" id="33366782"/>
<comment type="subcellular location">
    <subcellularLocation>
        <location evidence="1">Membrane</location>
    </subcellularLocation>
</comment>
<accession>A0A1Z1XB84</accession>
<keyword evidence="6" id="KW-0066">ATP synthesis</keyword>
<name>A0A1Z1XB84_9RHOD</name>
<dbReference type="Pfam" id="PF00213">
    <property type="entry name" value="OSCP"/>
    <property type="match status" value="1"/>
</dbReference>
<evidence type="ECO:0000256" key="2">
    <source>
        <dbReference type="ARBA" id="ARBA00022448"/>
    </source>
</evidence>
<evidence type="ECO:0000256" key="3">
    <source>
        <dbReference type="ARBA" id="ARBA00022781"/>
    </source>
</evidence>
<dbReference type="PRINTS" id="PR00125">
    <property type="entry name" value="ATPASEDELTA"/>
</dbReference>
<gene>
    <name evidence="7" type="primary">atpD</name>
</gene>
<dbReference type="RefSeq" id="YP_009402760.1">
    <property type="nucleotide sequence ID" value="NC_035350.1"/>
</dbReference>
<keyword evidence="4" id="KW-0406">Ion transport</keyword>
<evidence type="ECO:0000256" key="5">
    <source>
        <dbReference type="ARBA" id="ARBA00023136"/>
    </source>
</evidence>
<keyword evidence="2" id="KW-0813">Transport</keyword>
<proteinExistence type="predicted"/>
<organism evidence="7">
    <name type="scientific">Compsopogon caeruleus</name>
    <dbReference type="NCBI Taxonomy" id="31354"/>
    <lineage>
        <taxon>Eukaryota</taxon>
        <taxon>Rhodophyta</taxon>
        <taxon>Compsopogonophyceae</taxon>
        <taxon>Compsopogonales</taxon>
        <taxon>Compsopogonaceae</taxon>
        <taxon>Compsopogon</taxon>
    </lineage>
</organism>
<geneLocation type="chloroplast" evidence="7"/>